<dbReference type="GO" id="GO:0016740">
    <property type="term" value="F:transferase activity"/>
    <property type="evidence" value="ECO:0007669"/>
    <property type="project" value="UniProtKB-KW"/>
</dbReference>
<dbReference type="GO" id="GO:0008270">
    <property type="term" value="F:zinc ion binding"/>
    <property type="evidence" value="ECO:0007669"/>
    <property type="project" value="TreeGrafter"/>
</dbReference>
<dbReference type="Proteomes" id="UP000187485">
    <property type="component" value="Unassembled WGS sequence"/>
</dbReference>
<protein>
    <submittedName>
        <fullName evidence="2">Phosphotransferase</fullName>
    </submittedName>
</protein>
<keyword evidence="3" id="KW-1185">Reference proteome</keyword>
<dbReference type="InterPro" id="IPR003141">
    <property type="entry name" value="Pol/His_phosphatase_N"/>
</dbReference>
<name>A0A1L8CRK0_9THEO</name>
<proteinExistence type="predicted"/>
<dbReference type="Gene3D" id="3.20.20.140">
    <property type="entry name" value="Metal-dependent hydrolases"/>
    <property type="match status" value="1"/>
</dbReference>
<evidence type="ECO:0000313" key="2">
    <source>
        <dbReference type="EMBL" id="GAV21542.1"/>
    </source>
</evidence>
<organism evidence="2 3">
    <name type="scientific">Carboxydothermus pertinax</name>
    <dbReference type="NCBI Taxonomy" id="870242"/>
    <lineage>
        <taxon>Bacteria</taxon>
        <taxon>Bacillati</taxon>
        <taxon>Bacillota</taxon>
        <taxon>Clostridia</taxon>
        <taxon>Thermoanaerobacterales</taxon>
        <taxon>Thermoanaerobacteraceae</taxon>
        <taxon>Carboxydothermus</taxon>
    </lineage>
</organism>
<dbReference type="InterPro" id="IPR050243">
    <property type="entry name" value="PHP_phosphatase"/>
</dbReference>
<evidence type="ECO:0000313" key="3">
    <source>
        <dbReference type="Proteomes" id="UP000187485"/>
    </source>
</evidence>
<dbReference type="EMBL" id="BDJK01000003">
    <property type="protein sequence ID" value="GAV21542.1"/>
    <property type="molecule type" value="Genomic_DNA"/>
</dbReference>
<evidence type="ECO:0000259" key="1">
    <source>
        <dbReference type="SMART" id="SM00481"/>
    </source>
</evidence>
<dbReference type="PANTHER" id="PTHR36928:SF1">
    <property type="entry name" value="PHOSPHATASE YCDX-RELATED"/>
    <property type="match status" value="1"/>
</dbReference>
<gene>
    <name evidence="2" type="ORF">cpu_00520</name>
</gene>
<dbReference type="STRING" id="870242.cpu_00520"/>
<reference evidence="3" key="1">
    <citation type="submission" date="2016-12" db="EMBL/GenBank/DDBJ databases">
        <title>Draft Genome Sequences od Carboxydothermus pertinax and islandicus, Hydrogenogenic Carboxydotrophic Bacteria.</title>
        <authorList>
            <person name="Fukuyama Y."/>
            <person name="Ohmae K."/>
            <person name="Yoneda Y."/>
            <person name="Yoshida T."/>
            <person name="Sako Y."/>
        </authorList>
    </citation>
    <scope>NUCLEOTIDE SEQUENCE [LARGE SCALE GENOMIC DNA]</scope>
    <source>
        <strain evidence="3">Ug1</strain>
    </source>
</reference>
<dbReference type="InterPro" id="IPR004013">
    <property type="entry name" value="PHP_dom"/>
</dbReference>
<feature type="domain" description="Polymerase/histidinol phosphatase N-terminal" evidence="1">
    <location>
        <begin position="4"/>
        <end position="83"/>
    </location>
</feature>
<dbReference type="Pfam" id="PF02811">
    <property type="entry name" value="PHP"/>
    <property type="match status" value="1"/>
</dbReference>
<dbReference type="GO" id="GO:0005829">
    <property type="term" value="C:cytosol"/>
    <property type="evidence" value="ECO:0007669"/>
    <property type="project" value="TreeGrafter"/>
</dbReference>
<dbReference type="SUPFAM" id="SSF89550">
    <property type="entry name" value="PHP domain-like"/>
    <property type="match status" value="1"/>
</dbReference>
<accession>A0A1L8CRK0</accession>
<dbReference type="GO" id="GO:0042578">
    <property type="term" value="F:phosphoric ester hydrolase activity"/>
    <property type="evidence" value="ECO:0007669"/>
    <property type="project" value="TreeGrafter"/>
</dbReference>
<keyword evidence="2" id="KW-0808">Transferase</keyword>
<dbReference type="AlphaFoldDB" id="A0A1L8CRK0"/>
<dbReference type="SMART" id="SM00481">
    <property type="entry name" value="POLIIIAc"/>
    <property type="match status" value="1"/>
</dbReference>
<dbReference type="OrthoDB" id="9808747at2"/>
<comment type="caution">
    <text evidence="2">The sequence shown here is derived from an EMBL/GenBank/DDBJ whole genome shotgun (WGS) entry which is preliminary data.</text>
</comment>
<dbReference type="InterPro" id="IPR016195">
    <property type="entry name" value="Pol/histidinol_Pase-like"/>
</dbReference>
<sequence length="247" mass="27299">MFLGDFHTHSRYSDGRGTLRENVMAALNKGLCFYGVTDHGPANIGTGVRQEKVYLTIKAEAQRLKKEFPGINVLVGAEADVISLEGDIDLSLEVVSALDYLIIGLHPYILPKTLKDGFLFVLPNLLGRIFPGIKRYLIRINTRALIRAIEKYRPLAVSHPNLVLPVDLEALARSCAKNGVALEINTGHKYPKEEIVKAALKTGAKLIVNSDAHYPHTVGELKSGEELLMRYNFPLERVLNVAGFNAK</sequence>
<dbReference type="RefSeq" id="WP_075857991.1">
    <property type="nucleotide sequence ID" value="NZ_BDJK01000003.1"/>
</dbReference>
<dbReference type="PANTHER" id="PTHR36928">
    <property type="entry name" value="PHOSPHATASE YCDX-RELATED"/>
    <property type="match status" value="1"/>
</dbReference>